<evidence type="ECO:0000313" key="18">
    <source>
        <dbReference type="Proteomes" id="UP000004793"/>
    </source>
</evidence>
<dbReference type="EMBL" id="AP012051">
    <property type="protein sequence ID" value="BAL81308.1"/>
    <property type="molecule type" value="Genomic_DNA"/>
</dbReference>
<dbReference type="InterPro" id="IPR001182">
    <property type="entry name" value="FtsW/RodA"/>
</dbReference>
<dbReference type="Pfam" id="PF01098">
    <property type="entry name" value="FTSW_RODA_SPOVE"/>
    <property type="match status" value="1"/>
</dbReference>
<evidence type="ECO:0000256" key="8">
    <source>
        <dbReference type="ARBA" id="ARBA00023136"/>
    </source>
</evidence>
<name>A0A7U6GF79_CALEA</name>
<dbReference type="GO" id="GO:0008955">
    <property type="term" value="F:peptidoglycan glycosyltransferase activity"/>
    <property type="evidence" value="ECO:0007669"/>
    <property type="project" value="UniProtKB-EC"/>
</dbReference>
<feature type="transmembrane region" description="Helical" evidence="16">
    <location>
        <begin position="221"/>
        <end position="239"/>
    </location>
</feature>
<gene>
    <name evidence="17" type="primary">ftsW</name>
    <name evidence="17" type="ordered locus">CSE_11820</name>
</gene>
<evidence type="ECO:0000256" key="11">
    <source>
        <dbReference type="ARBA" id="ARBA00038053"/>
    </source>
</evidence>
<feature type="transmembrane region" description="Helical" evidence="16">
    <location>
        <begin position="99"/>
        <end position="116"/>
    </location>
</feature>
<evidence type="ECO:0000313" key="17">
    <source>
        <dbReference type="EMBL" id="BAL81308.1"/>
    </source>
</evidence>
<evidence type="ECO:0000256" key="5">
    <source>
        <dbReference type="ARBA" id="ARBA00022960"/>
    </source>
</evidence>
<dbReference type="KEGG" id="cex:CSE_11820"/>
<dbReference type="PANTHER" id="PTHR30474:SF2">
    <property type="entry name" value="PEPTIDOGLYCAN GLYCOSYLTRANSFERASE FTSW-RELATED"/>
    <property type="match status" value="1"/>
</dbReference>
<organism evidence="17 18">
    <name type="scientific">Caldisericum exile (strain DSM 21853 / NBRC 104410 / AZM16c01)</name>
    <dbReference type="NCBI Taxonomy" id="511051"/>
    <lineage>
        <taxon>Bacteria</taxon>
        <taxon>Pseudomonadati</taxon>
        <taxon>Caldisericota/Cryosericota group</taxon>
        <taxon>Caldisericota</taxon>
        <taxon>Caldisericia</taxon>
        <taxon>Caldisericales</taxon>
        <taxon>Caldisericaceae</taxon>
        <taxon>Caldisericum</taxon>
    </lineage>
</organism>
<feature type="transmembrane region" description="Helical" evidence="16">
    <location>
        <begin position="259"/>
        <end position="279"/>
    </location>
</feature>
<keyword evidence="2" id="KW-0328">Glycosyltransferase</keyword>
<feature type="transmembrane region" description="Helical" evidence="16">
    <location>
        <begin position="128"/>
        <end position="145"/>
    </location>
</feature>
<comment type="catalytic activity">
    <reaction evidence="15">
        <text>[GlcNAc-(1-&gt;4)-Mur2Ac(oyl-L-Ala-gamma-D-Glu-L-Lys-D-Ala-D-Ala)](n)-di-trans,octa-cis-undecaprenyl diphosphate + beta-D-GlcNAc-(1-&gt;4)-Mur2Ac(oyl-L-Ala-gamma-D-Glu-L-Lys-D-Ala-D-Ala)-di-trans,octa-cis-undecaprenyl diphosphate = [GlcNAc-(1-&gt;4)-Mur2Ac(oyl-L-Ala-gamma-D-Glu-L-Lys-D-Ala-D-Ala)](n+1)-di-trans,octa-cis-undecaprenyl diphosphate + di-trans,octa-cis-undecaprenyl diphosphate + H(+)</text>
        <dbReference type="Rhea" id="RHEA:23708"/>
        <dbReference type="Rhea" id="RHEA-COMP:9602"/>
        <dbReference type="Rhea" id="RHEA-COMP:9603"/>
        <dbReference type="ChEBI" id="CHEBI:15378"/>
        <dbReference type="ChEBI" id="CHEBI:58405"/>
        <dbReference type="ChEBI" id="CHEBI:60033"/>
        <dbReference type="ChEBI" id="CHEBI:78435"/>
        <dbReference type="EC" id="2.4.99.28"/>
    </reaction>
</comment>
<feature type="transmembrane region" description="Helical" evidence="16">
    <location>
        <begin position="38"/>
        <end position="57"/>
    </location>
</feature>
<keyword evidence="4 16" id="KW-0812">Transmembrane</keyword>
<evidence type="ECO:0000256" key="6">
    <source>
        <dbReference type="ARBA" id="ARBA00022984"/>
    </source>
</evidence>
<dbReference type="Proteomes" id="UP000004793">
    <property type="component" value="Chromosome"/>
</dbReference>
<keyword evidence="18" id="KW-1185">Reference proteome</keyword>
<evidence type="ECO:0000256" key="16">
    <source>
        <dbReference type="SAM" id="Phobius"/>
    </source>
</evidence>
<feature type="transmembrane region" description="Helical" evidence="16">
    <location>
        <begin position="323"/>
        <end position="346"/>
    </location>
</feature>
<sequence>MKKLINPYSISLLFVSLSLSLFGILVSGSLSIVYPNLIVKQVISFILGILLLLFFAFFNHSKLASLSKIGYIFLFSLLLYLLVNRSVSRFVHFGHFSFQPSQFAYIVVSLLIARIFRDKINEEYIPKVYALAFALVGIIAILIAFEPDMGSAAQVFLTGFTLLGIIGMPLIEFVGFGVLSFLGVILMIPLNSEWHRRVVAFLNPYAHASDEALQTLQSLRAFARGGITGVGFMKGIFKYPSVLPVSISDFILPVIGEEFGAVFVILLMLAYLLLIYTGFKIANDARSTFSRILALGLTLGIAYFAIINIAVNLGLMPTTGVPLPFVSFGGNNMLANFISIGILINISRTEENL</sequence>
<evidence type="ECO:0000256" key="13">
    <source>
        <dbReference type="ARBA" id="ARBA00041418"/>
    </source>
</evidence>
<evidence type="ECO:0000256" key="3">
    <source>
        <dbReference type="ARBA" id="ARBA00022679"/>
    </source>
</evidence>
<protein>
    <recommendedName>
        <fullName evidence="12">Probable peptidoglycan glycosyltransferase FtsW</fullName>
        <ecNumber evidence="14">2.4.99.28</ecNumber>
    </recommendedName>
    <alternativeName>
        <fullName evidence="13">Cell division protein FtsW</fullName>
    </alternativeName>
    <alternativeName>
        <fullName evidence="10">Cell wall polymerase</fullName>
    </alternativeName>
    <alternativeName>
        <fullName evidence="9">Peptidoglycan polymerase</fullName>
    </alternativeName>
</protein>
<dbReference type="GO" id="GO:0008360">
    <property type="term" value="P:regulation of cell shape"/>
    <property type="evidence" value="ECO:0007669"/>
    <property type="project" value="UniProtKB-KW"/>
</dbReference>
<keyword evidence="17" id="KW-0132">Cell division</keyword>
<dbReference type="RefSeq" id="WP_014453704.1">
    <property type="nucleotide sequence ID" value="NC_017096.1"/>
</dbReference>
<keyword evidence="3" id="KW-0808">Transferase</keyword>
<evidence type="ECO:0000256" key="12">
    <source>
        <dbReference type="ARBA" id="ARBA00041185"/>
    </source>
</evidence>
<keyword evidence="6" id="KW-0573">Peptidoglycan synthesis</keyword>
<feature type="transmembrane region" description="Helical" evidence="16">
    <location>
        <begin position="12"/>
        <end position="32"/>
    </location>
</feature>
<dbReference type="GO" id="GO:0009252">
    <property type="term" value="P:peptidoglycan biosynthetic process"/>
    <property type="evidence" value="ECO:0007669"/>
    <property type="project" value="UniProtKB-KW"/>
</dbReference>
<evidence type="ECO:0000256" key="2">
    <source>
        <dbReference type="ARBA" id="ARBA00022676"/>
    </source>
</evidence>
<dbReference type="GO" id="GO:0005886">
    <property type="term" value="C:plasma membrane"/>
    <property type="evidence" value="ECO:0007669"/>
    <property type="project" value="TreeGrafter"/>
</dbReference>
<keyword evidence="8 16" id="KW-0472">Membrane</keyword>
<dbReference type="PANTHER" id="PTHR30474">
    <property type="entry name" value="CELL CYCLE PROTEIN"/>
    <property type="match status" value="1"/>
</dbReference>
<dbReference type="GO" id="GO:0032153">
    <property type="term" value="C:cell division site"/>
    <property type="evidence" value="ECO:0007669"/>
    <property type="project" value="TreeGrafter"/>
</dbReference>
<dbReference type="EC" id="2.4.99.28" evidence="14"/>
<dbReference type="GO" id="GO:0051301">
    <property type="term" value="P:cell division"/>
    <property type="evidence" value="ECO:0007669"/>
    <property type="project" value="UniProtKB-KW"/>
</dbReference>
<dbReference type="AlphaFoldDB" id="A0A7U6GF79"/>
<dbReference type="GO" id="GO:0015648">
    <property type="term" value="F:lipid-linked peptidoglycan transporter activity"/>
    <property type="evidence" value="ECO:0007669"/>
    <property type="project" value="TreeGrafter"/>
</dbReference>
<evidence type="ECO:0000256" key="10">
    <source>
        <dbReference type="ARBA" id="ARBA00033270"/>
    </source>
</evidence>
<evidence type="ECO:0000256" key="15">
    <source>
        <dbReference type="ARBA" id="ARBA00049902"/>
    </source>
</evidence>
<evidence type="ECO:0000256" key="1">
    <source>
        <dbReference type="ARBA" id="ARBA00004141"/>
    </source>
</evidence>
<evidence type="ECO:0000256" key="4">
    <source>
        <dbReference type="ARBA" id="ARBA00022692"/>
    </source>
</evidence>
<reference evidence="17 18" key="1">
    <citation type="submission" date="2011-01" db="EMBL/GenBank/DDBJ databases">
        <title>Whole genome sequence of Caldisericum exile AZM16c01.</title>
        <authorList>
            <person name="Narita-Yamada S."/>
            <person name="Kawakoshi A."/>
            <person name="Nakamura S."/>
            <person name="Sasagawa M."/>
            <person name="Fukada J."/>
            <person name="Sekine M."/>
            <person name="Kato Y."/>
            <person name="Fukai R."/>
            <person name="Sasaki K."/>
            <person name="Hanamaki A."/>
            <person name="Narita H."/>
            <person name="Konno Y."/>
            <person name="Mori K."/>
            <person name="Yamazaki S."/>
            <person name="Suzuki K."/>
            <person name="Fujita N."/>
        </authorList>
    </citation>
    <scope>NUCLEOTIDE SEQUENCE [LARGE SCALE GENOMIC DNA]</scope>
    <source>
        <strain evidence="18">DSM 21853 / NBRC 104410 / AZM16c01</strain>
    </source>
</reference>
<comment type="similarity">
    <text evidence="11">Belongs to the SEDS family. FtsW subfamily.</text>
</comment>
<evidence type="ECO:0000256" key="14">
    <source>
        <dbReference type="ARBA" id="ARBA00044770"/>
    </source>
</evidence>
<evidence type="ECO:0000256" key="7">
    <source>
        <dbReference type="ARBA" id="ARBA00022989"/>
    </source>
</evidence>
<evidence type="ECO:0000256" key="9">
    <source>
        <dbReference type="ARBA" id="ARBA00032370"/>
    </source>
</evidence>
<dbReference type="OrthoDB" id="9812661at2"/>
<keyword evidence="5" id="KW-0133">Cell shape</keyword>
<keyword evidence="17" id="KW-0131">Cell cycle</keyword>
<keyword evidence="7 16" id="KW-1133">Transmembrane helix</keyword>
<comment type="subcellular location">
    <subcellularLocation>
        <location evidence="1">Membrane</location>
        <topology evidence="1">Multi-pass membrane protein</topology>
    </subcellularLocation>
</comment>
<accession>A0A7U6GF79</accession>
<feature type="transmembrane region" description="Helical" evidence="16">
    <location>
        <begin position="291"/>
        <end position="311"/>
    </location>
</feature>
<feature type="transmembrane region" description="Helical" evidence="16">
    <location>
        <begin position="165"/>
        <end position="188"/>
    </location>
</feature>
<feature type="transmembrane region" description="Helical" evidence="16">
    <location>
        <begin position="69"/>
        <end position="87"/>
    </location>
</feature>
<proteinExistence type="inferred from homology"/>